<proteinExistence type="predicted"/>
<keyword evidence="3" id="KW-1185">Reference proteome</keyword>
<dbReference type="EMBL" id="JBDJNQ010000008">
    <property type="protein sequence ID" value="MEN5378911.1"/>
    <property type="molecule type" value="Genomic_DNA"/>
</dbReference>
<sequence>MKDLLSKYHHIEKKTFEDIIDFHYQFKIIHPFQDDNGRAGRLIMFKECLASNIVLFTIQAI</sequence>
<comment type="caution">
    <text evidence="2">The sequence shown here is derived from an EMBL/GenBank/DDBJ whole genome shotgun (WGS) entry which is preliminary data.</text>
</comment>
<evidence type="ECO:0000259" key="1">
    <source>
        <dbReference type="PROSITE" id="PS51459"/>
    </source>
</evidence>
<accession>A0ABV0BW36</accession>
<dbReference type="PROSITE" id="PS51459">
    <property type="entry name" value="FIDO"/>
    <property type="match status" value="1"/>
</dbReference>
<dbReference type="InterPro" id="IPR036597">
    <property type="entry name" value="Fido-like_dom_sf"/>
</dbReference>
<dbReference type="Pfam" id="PF02661">
    <property type="entry name" value="Fic"/>
    <property type="match status" value="1"/>
</dbReference>
<protein>
    <submittedName>
        <fullName evidence="2">Fic family protein</fullName>
    </submittedName>
</protein>
<reference evidence="2 3" key="1">
    <citation type="submission" date="2024-04" db="EMBL/GenBank/DDBJ databases">
        <title>WGS of bacteria from Torrens River.</title>
        <authorList>
            <person name="Wyrsch E.R."/>
            <person name="Drigo B."/>
        </authorList>
    </citation>
    <scope>NUCLEOTIDE SEQUENCE [LARGE SCALE GENOMIC DNA]</scope>
    <source>
        <strain evidence="2 3">TWI391</strain>
    </source>
</reference>
<gene>
    <name evidence="2" type="ORF">ABE541_16740</name>
</gene>
<dbReference type="RefSeq" id="WP_346581774.1">
    <property type="nucleotide sequence ID" value="NZ_JBDJNQ010000008.1"/>
</dbReference>
<dbReference type="Proteomes" id="UP001409291">
    <property type="component" value="Unassembled WGS sequence"/>
</dbReference>
<feature type="domain" description="Fido" evidence="1">
    <location>
        <begin position="1"/>
        <end position="61"/>
    </location>
</feature>
<organism evidence="2 3">
    <name type="scientific">Sphingobacterium kitahiroshimense</name>
    <dbReference type="NCBI Taxonomy" id="470446"/>
    <lineage>
        <taxon>Bacteria</taxon>
        <taxon>Pseudomonadati</taxon>
        <taxon>Bacteroidota</taxon>
        <taxon>Sphingobacteriia</taxon>
        <taxon>Sphingobacteriales</taxon>
        <taxon>Sphingobacteriaceae</taxon>
        <taxon>Sphingobacterium</taxon>
    </lineage>
</organism>
<evidence type="ECO:0000313" key="2">
    <source>
        <dbReference type="EMBL" id="MEN5378911.1"/>
    </source>
</evidence>
<dbReference type="Gene3D" id="1.10.3290.10">
    <property type="entry name" value="Fido-like domain"/>
    <property type="match status" value="1"/>
</dbReference>
<name>A0ABV0BW36_9SPHI</name>
<dbReference type="InterPro" id="IPR003812">
    <property type="entry name" value="Fido"/>
</dbReference>
<dbReference type="SUPFAM" id="SSF140931">
    <property type="entry name" value="Fic-like"/>
    <property type="match status" value="1"/>
</dbReference>
<evidence type="ECO:0000313" key="3">
    <source>
        <dbReference type="Proteomes" id="UP001409291"/>
    </source>
</evidence>